<name>A0A0U5G469_ASPCI</name>
<protein>
    <recommendedName>
        <fullName evidence="5">GPI anchored serine-threonine rich protein</fullName>
    </recommendedName>
</protein>
<evidence type="ECO:0008006" key="5">
    <source>
        <dbReference type="Google" id="ProtNLM"/>
    </source>
</evidence>
<reference evidence="4" key="1">
    <citation type="journal article" date="2016" name="Genome Announc.">
        <title>Draft genome sequences of fungus Aspergillus calidoustus.</title>
        <authorList>
            <person name="Horn F."/>
            <person name="Linde J."/>
            <person name="Mattern D.J."/>
            <person name="Walther G."/>
            <person name="Guthke R."/>
            <person name="Scherlach K."/>
            <person name="Martin K."/>
            <person name="Brakhage A.A."/>
            <person name="Petzke L."/>
            <person name="Valiante V."/>
        </authorList>
    </citation>
    <scope>NUCLEOTIDE SEQUENCE [LARGE SCALE GENOMIC DNA]</scope>
    <source>
        <strain evidence="4">SF006504</strain>
    </source>
</reference>
<dbReference type="OrthoDB" id="5409186at2759"/>
<evidence type="ECO:0000256" key="2">
    <source>
        <dbReference type="SAM" id="SignalP"/>
    </source>
</evidence>
<gene>
    <name evidence="3" type="ORF">ASPCAL07508</name>
</gene>
<dbReference type="AlphaFoldDB" id="A0A0U5G469"/>
<evidence type="ECO:0000313" key="4">
    <source>
        <dbReference type="Proteomes" id="UP000054771"/>
    </source>
</evidence>
<keyword evidence="4" id="KW-1185">Reference proteome</keyword>
<feature type="chain" id="PRO_5006857517" description="GPI anchored serine-threonine rich protein" evidence="2">
    <location>
        <begin position="21"/>
        <end position="188"/>
    </location>
</feature>
<dbReference type="Proteomes" id="UP000054771">
    <property type="component" value="Unassembled WGS sequence"/>
</dbReference>
<evidence type="ECO:0000256" key="1">
    <source>
        <dbReference type="SAM" id="MobiDB-lite"/>
    </source>
</evidence>
<dbReference type="OMA" id="DWTRIGT"/>
<accession>A0A0U5G469</accession>
<evidence type="ECO:0000313" key="3">
    <source>
        <dbReference type="EMBL" id="CEL06403.1"/>
    </source>
</evidence>
<keyword evidence="2" id="KW-0732">Signal</keyword>
<sequence length="188" mass="19508">MHASILVLGSMLGSASHALASSHRVLPLHVNHAKRQGPGNAFDPPETDICDPTWPICGNTNFCFNEAEDYKCCPGEEHVCPPGSYCLYAPYCCPDEYTTQECADELGITLPPTSTATSTTTAEPTSTSTSSTPVIPTTTTTPPSSSSSAVPPTETPESPEFTGAANAKLAAGGAAVLGWLGVFGNLLF</sequence>
<feature type="region of interest" description="Disordered" evidence="1">
    <location>
        <begin position="111"/>
        <end position="161"/>
    </location>
</feature>
<feature type="signal peptide" evidence="2">
    <location>
        <begin position="1"/>
        <end position="20"/>
    </location>
</feature>
<dbReference type="EMBL" id="CDMC01000005">
    <property type="protein sequence ID" value="CEL06403.1"/>
    <property type="molecule type" value="Genomic_DNA"/>
</dbReference>
<proteinExistence type="predicted"/>
<organism evidence="3 4">
    <name type="scientific">Aspergillus calidoustus</name>
    <dbReference type="NCBI Taxonomy" id="454130"/>
    <lineage>
        <taxon>Eukaryota</taxon>
        <taxon>Fungi</taxon>
        <taxon>Dikarya</taxon>
        <taxon>Ascomycota</taxon>
        <taxon>Pezizomycotina</taxon>
        <taxon>Eurotiomycetes</taxon>
        <taxon>Eurotiomycetidae</taxon>
        <taxon>Eurotiales</taxon>
        <taxon>Aspergillaceae</taxon>
        <taxon>Aspergillus</taxon>
        <taxon>Aspergillus subgen. Nidulantes</taxon>
    </lineage>
</organism>